<feature type="binding site" evidence="10">
    <location>
        <position position="74"/>
    </location>
    <ligand>
        <name>Na(+)</name>
        <dbReference type="ChEBI" id="CHEBI:29101"/>
        <note>structural</note>
    </ligand>
</feature>
<gene>
    <name evidence="10" type="primary">fluC</name>
    <name evidence="10" type="synonym">crcB</name>
    <name evidence="11" type="ORF">ACFPXP_13165</name>
</gene>
<keyword evidence="12" id="KW-1185">Reference proteome</keyword>
<comment type="catalytic activity">
    <reaction evidence="8">
        <text>fluoride(in) = fluoride(out)</text>
        <dbReference type="Rhea" id="RHEA:76159"/>
        <dbReference type="ChEBI" id="CHEBI:17051"/>
    </reaction>
    <physiologicalReaction direction="left-to-right" evidence="8">
        <dbReference type="Rhea" id="RHEA:76160"/>
    </physiologicalReaction>
</comment>
<organism evidence="11 12">
    <name type="scientific">Marinicrinis lubricantis</name>
    <dbReference type="NCBI Taxonomy" id="2086470"/>
    <lineage>
        <taxon>Bacteria</taxon>
        <taxon>Bacillati</taxon>
        <taxon>Bacillota</taxon>
        <taxon>Bacilli</taxon>
        <taxon>Bacillales</taxon>
        <taxon>Paenibacillaceae</taxon>
    </lineage>
</organism>
<dbReference type="Proteomes" id="UP001596250">
    <property type="component" value="Unassembled WGS sequence"/>
</dbReference>
<feature type="transmembrane region" description="Helical" evidence="10">
    <location>
        <begin position="61"/>
        <end position="83"/>
    </location>
</feature>
<comment type="similarity">
    <text evidence="7 10">Belongs to the fluoride channel Fluc/FEX (TC 1.A.43) family.</text>
</comment>
<keyword evidence="10" id="KW-0406">Ion transport</keyword>
<reference evidence="12" key="1">
    <citation type="journal article" date="2019" name="Int. J. Syst. Evol. Microbiol.">
        <title>The Global Catalogue of Microorganisms (GCM) 10K type strain sequencing project: providing services to taxonomists for standard genome sequencing and annotation.</title>
        <authorList>
            <consortium name="The Broad Institute Genomics Platform"/>
            <consortium name="The Broad Institute Genome Sequencing Center for Infectious Disease"/>
            <person name="Wu L."/>
            <person name="Ma J."/>
        </authorList>
    </citation>
    <scope>NUCLEOTIDE SEQUENCE [LARGE SCALE GENOMIC DNA]</scope>
    <source>
        <strain evidence="12">CCM 8749</strain>
    </source>
</reference>
<evidence type="ECO:0000256" key="1">
    <source>
        <dbReference type="ARBA" id="ARBA00004651"/>
    </source>
</evidence>
<evidence type="ECO:0000313" key="12">
    <source>
        <dbReference type="Proteomes" id="UP001596250"/>
    </source>
</evidence>
<dbReference type="InterPro" id="IPR003691">
    <property type="entry name" value="FluC"/>
</dbReference>
<name>A0ABW1IQJ7_9BACL</name>
<evidence type="ECO:0000256" key="8">
    <source>
        <dbReference type="ARBA" id="ARBA00035585"/>
    </source>
</evidence>
<evidence type="ECO:0000256" key="6">
    <source>
        <dbReference type="ARBA" id="ARBA00023303"/>
    </source>
</evidence>
<evidence type="ECO:0000256" key="3">
    <source>
        <dbReference type="ARBA" id="ARBA00022692"/>
    </source>
</evidence>
<comment type="function">
    <text evidence="9 10">Fluoride-specific ion channel. Important for reducing fluoride concentration in the cell, thus reducing its toxicity.</text>
</comment>
<comment type="activity regulation">
    <text evidence="10">Na(+) is not transported, but it plays an essential structural role and its presence is essential for fluoride channel function.</text>
</comment>
<evidence type="ECO:0000256" key="7">
    <source>
        <dbReference type="ARBA" id="ARBA00035120"/>
    </source>
</evidence>
<accession>A0ABW1IQJ7</accession>
<protein>
    <recommendedName>
        <fullName evidence="10">Fluoride-specific ion channel FluC</fullName>
    </recommendedName>
</protein>
<dbReference type="RefSeq" id="WP_379894719.1">
    <property type="nucleotide sequence ID" value="NZ_CBCSCT010000043.1"/>
</dbReference>
<dbReference type="PANTHER" id="PTHR28259:SF1">
    <property type="entry name" value="FLUORIDE EXPORT PROTEIN 1-RELATED"/>
    <property type="match status" value="1"/>
</dbReference>
<keyword evidence="2 10" id="KW-1003">Cell membrane</keyword>
<keyword evidence="6 10" id="KW-0407">Ion channel</keyword>
<dbReference type="Pfam" id="PF02537">
    <property type="entry name" value="CRCB"/>
    <property type="match status" value="1"/>
</dbReference>
<dbReference type="PANTHER" id="PTHR28259">
    <property type="entry name" value="FLUORIDE EXPORT PROTEIN 1-RELATED"/>
    <property type="match status" value="1"/>
</dbReference>
<sequence>MMSIIAVALGGSAGAVSRFLVTAAVSKRFSKRFPYGTLTVNLLGSFLLGWLSAALSSGSSWLLFAGTGFMGAFTTFSTLNVEFLKLMLERRWNALTIYFISTFGLGIAFGFLGYAAGT</sequence>
<feature type="transmembrane region" description="Helical" evidence="10">
    <location>
        <begin position="95"/>
        <end position="116"/>
    </location>
</feature>
<keyword evidence="3 10" id="KW-0812">Transmembrane</keyword>
<feature type="transmembrane region" description="Helical" evidence="10">
    <location>
        <begin position="33"/>
        <end position="54"/>
    </location>
</feature>
<keyword evidence="10" id="KW-0479">Metal-binding</keyword>
<keyword evidence="10" id="KW-0915">Sodium</keyword>
<keyword evidence="5 10" id="KW-0472">Membrane</keyword>
<evidence type="ECO:0000256" key="2">
    <source>
        <dbReference type="ARBA" id="ARBA00022475"/>
    </source>
</evidence>
<evidence type="ECO:0000256" key="5">
    <source>
        <dbReference type="ARBA" id="ARBA00023136"/>
    </source>
</evidence>
<keyword evidence="10" id="KW-0813">Transport</keyword>
<dbReference type="EMBL" id="JBHSQV010000160">
    <property type="protein sequence ID" value="MFC5987355.1"/>
    <property type="molecule type" value="Genomic_DNA"/>
</dbReference>
<evidence type="ECO:0000256" key="4">
    <source>
        <dbReference type="ARBA" id="ARBA00022989"/>
    </source>
</evidence>
<evidence type="ECO:0000313" key="11">
    <source>
        <dbReference type="EMBL" id="MFC5987355.1"/>
    </source>
</evidence>
<feature type="binding site" evidence="10">
    <location>
        <position position="71"/>
    </location>
    <ligand>
        <name>Na(+)</name>
        <dbReference type="ChEBI" id="CHEBI:29101"/>
        <note>structural</note>
    </ligand>
</feature>
<comment type="caution">
    <text evidence="11">The sequence shown here is derived from an EMBL/GenBank/DDBJ whole genome shotgun (WGS) entry which is preliminary data.</text>
</comment>
<keyword evidence="4 10" id="KW-1133">Transmembrane helix</keyword>
<evidence type="ECO:0000256" key="10">
    <source>
        <dbReference type="HAMAP-Rule" id="MF_00454"/>
    </source>
</evidence>
<evidence type="ECO:0000256" key="9">
    <source>
        <dbReference type="ARBA" id="ARBA00049940"/>
    </source>
</evidence>
<proteinExistence type="inferred from homology"/>
<comment type="subcellular location">
    <subcellularLocation>
        <location evidence="1 10">Cell membrane</location>
        <topology evidence="1 10">Multi-pass membrane protein</topology>
    </subcellularLocation>
</comment>
<dbReference type="HAMAP" id="MF_00454">
    <property type="entry name" value="FluC"/>
    <property type="match status" value="1"/>
</dbReference>